<organism evidence="2 3">
    <name type="scientific">Catellatospora bangladeshensis</name>
    <dbReference type="NCBI Taxonomy" id="310355"/>
    <lineage>
        <taxon>Bacteria</taxon>
        <taxon>Bacillati</taxon>
        <taxon>Actinomycetota</taxon>
        <taxon>Actinomycetes</taxon>
        <taxon>Micromonosporales</taxon>
        <taxon>Micromonosporaceae</taxon>
        <taxon>Catellatospora</taxon>
    </lineage>
</organism>
<evidence type="ECO:0000259" key="1">
    <source>
        <dbReference type="Pfam" id="PF21866"/>
    </source>
</evidence>
<accession>A0A8J3JFM0</accession>
<evidence type="ECO:0000313" key="2">
    <source>
        <dbReference type="EMBL" id="GIF79597.1"/>
    </source>
</evidence>
<proteinExistence type="predicted"/>
<dbReference type="EMBL" id="BONF01000007">
    <property type="protein sequence ID" value="GIF79597.1"/>
    <property type="molecule type" value="Genomic_DNA"/>
</dbReference>
<keyword evidence="3" id="KW-1185">Reference proteome</keyword>
<dbReference type="AlphaFoldDB" id="A0A8J3JFM0"/>
<gene>
    <name evidence="2" type="ORF">Cba03nite_09460</name>
</gene>
<dbReference type="Pfam" id="PF21866">
    <property type="entry name" value="DUF6915"/>
    <property type="match status" value="1"/>
</dbReference>
<dbReference type="Proteomes" id="UP000601223">
    <property type="component" value="Unassembled WGS sequence"/>
</dbReference>
<evidence type="ECO:0000313" key="3">
    <source>
        <dbReference type="Proteomes" id="UP000601223"/>
    </source>
</evidence>
<comment type="caution">
    <text evidence="2">The sequence shown here is derived from an EMBL/GenBank/DDBJ whole genome shotgun (WGS) entry which is preliminary data.</text>
</comment>
<dbReference type="InterPro" id="IPR054061">
    <property type="entry name" value="DUF6915"/>
</dbReference>
<reference evidence="2 3" key="1">
    <citation type="submission" date="2021-01" db="EMBL/GenBank/DDBJ databases">
        <title>Whole genome shotgun sequence of Catellatospora bangladeshensis NBRC 107357.</title>
        <authorList>
            <person name="Komaki H."/>
            <person name="Tamura T."/>
        </authorList>
    </citation>
    <scope>NUCLEOTIDE SEQUENCE [LARGE SCALE GENOMIC DNA]</scope>
    <source>
        <strain evidence="2 3">NBRC 107357</strain>
    </source>
</reference>
<feature type="domain" description="DUF6915" evidence="1">
    <location>
        <begin position="14"/>
        <end position="114"/>
    </location>
</feature>
<sequence length="133" mass="14983">MIKLSGAVPSVPRMNSWHHAQSAARKWGGEPEDYLAIEEFIDSSKQIIGDVRHRSMYHHTAGVYLCQRIFGDTLQVGRKRIPVRLIAERHILEDLGWLPSPADYIAGMPIKPWMSGAQRKEVPLSVLLGKDEA</sequence>
<protein>
    <recommendedName>
        <fullName evidence="1">DUF6915 domain-containing protein</fullName>
    </recommendedName>
</protein>
<name>A0A8J3JFM0_9ACTN</name>